<dbReference type="SUPFAM" id="SSF54211">
    <property type="entry name" value="Ribosomal protein S5 domain 2-like"/>
    <property type="match status" value="1"/>
</dbReference>
<organism evidence="8 9">
    <name type="scientific">Roseibium denhamense</name>
    <dbReference type="NCBI Taxonomy" id="76305"/>
    <lineage>
        <taxon>Bacteria</taxon>
        <taxon>Pseudomonadati</taxon>
        <taxon>Pseudomonadota</taxon>
        <taxon>Alphaproteobacteria</taxon>
        <taxon>Hyphomicrobiales</taxon>
        <taxon>Stappiaceae</taxon>
        <taxon>Roseibium</taxon>
    </lineage>
</organism>
<dbReference type="InterPro" id="IPR027417">
    <property type="entry name" value="P-loop_NTPase"/>
</dbReference>
<evidence type="ECO:0000313" key="9">
    <source>
        <dbReference type="Proteomes" id="UP001157914"/>
    </source>
</evidence>
<keyword evidence="2" id="KW-0547">Nucleotide-binding</keyword>
<dbReference type="SUPFAM" id="SSF54980">
    <property type="entry name" value="EF-G C-terminal domain-like"/>
    <property type="match status" value="2"/>
</dbReference>
<proteinExistence type="predicted"/>
<dbReference type="InterPro" id="IPR014721">
    <property type="entry name" value="Ribsml_uS5_D2-typ_fold_subgr"/>
</dbReference>
<dbReference type="GO" id="GO:0003746">
    <property type="term" value="F:translation elongation factor activity"/>
    <property type="evidence" value="ECO:0007669"/>
    <property type="project" value="UniProtKB-KW"/>
</dbReference>
<dbReference type="CDD" id="cd03713">
    <property type="entry name" value="EFG_mtEFG_C"/>
    <property type="match status" value="1"/>
</dbReference>
<dbReference type="SMART" id="SM00838">
    <property type="entry name" value="EFG_C"/>
    <property type="match status" value="1"/>
</dbReference>
<evidence type="ECO:0000313" key="8">
    <source>
        <dbReference type="EMBL" id="SMP07420.1"/>
    </source>
</evidence>
<evidence type="ECO:0000256" key="6">
    <source>
        <dbReference type="ARBA" id="ARBA00024731"/>
    </source>
</evidence>
<dbReference type="CDD" id="cd04170">
    <property type="entry name" value="EF-G_bact"/>
    <property type="match status" value="1"/>
</dbReference>
<dbReference type="NCBIfam" id="NF009379">
    <property type="entry name" value="PRK12740.1-3"/>
    <property type="match status" value="1"/>
</dbReference>
<dbReference type="NCBIfam" id="NF009891">
    <property type="entry name" value="PRK13351.1-1"/>
    <property type="match status" value="1"/>
</dbReference>
<dbReference type="NCBIfam" id="TIGR00231">
    <property type="entry name" value="small_GTP"/>
    <property type="match status" value="1"/>
</dbReference>
<evidence type="ECO:0000256" key="2">
    <source>
        <dbReference type="ARBA" id="ARBA00022741"/>
    </source>
</evidence>
<dbReference type="Gene3D" id="3.30.70.240">
    <property type="match status" value="1"/>
</dbReference>
<keyword evidence="4" id="KW-0648">Protein biosynthesis</keyword>
<dbReference type="Pfam" id="PF03764">
    <property type="entry name" value="EFG_IV"/>
    <property type="match status" value="1"/>
</dbReference>
<dbReference type="PANTHER" id="PTHR43261:SF7">
    <property type="entry name" value="ELONGATION FACTOR G-LIKE PROTEIN"/>
    <property type="match status" value="1"/>
</dbReference>
<comment type="function">
    <text evidence="6">Catalyzes the GTP-dependent ribosomal translocation step during translation elongation. During this step, the ribosome changes from the pre-translocational (PRE) to the post-translocational (POST) state as the newly formed A-site-bound peptidyl-tRNA and P-site-bound deacylated tRNA move to the P and E sites, respectively. Catalyzes the coordinated movement of the two tRNA molecules, the mRNA and conformational changes in the ribosome.</text>
</comment>
<evidence type="ECO:0000256" key="4">
    <source>
        <dbReference type="ARBA" id="ARBA00022917"/>
    </source>
</evidence>
<dbReference type="Gene3D" id="3.30.70.870">
    <property type="entry name" value="Elongation Factor G (Translational Gtpase), domain 3"/>
    <property type="match status" value="1"/>
</dbReference>
<dbReference type="Gene3D" id="3.40.50.300">
    <property type="entry name" value="P-loop containing nucleotide triphosphate hydrolases"/>
    <property type="match status" value="1"/>
</dbReference>
<dbReference type="SUPFAM" id="SSF52540">
    <property type="entry name" value="P-loop containing nucleoside triphosphate hydrolases"/>
    <property type="match status" value="1"/>
</dbReference>
<dbReference type="RefSeq" id="WP_155189285.1">
    <property type="nucleotide sequence ID" value="NZ_BAAAEA010000001.1"/>
</dbReference>
<dbReference type="PANTHER" id="PTHR43261">
    <property type="entry name" value="TRANSLATION ELONGATION FACTOR G-RELATED"/>
    <property type="match status" value="1"/>
</dbReference>
<dbReference type="Proteomes" id="UP001157914">
    <property type="component" value="Unassembled WGS sequence"/>
</dbReference>
<dbReference type="Pfam" id="PF00679">
    <property type="entry name" value="EFG_C"/>
    <property type="match status" value="1"/>
</dbReference>
<evidence type="ECO:0000259" key="7">
    <source>
        <dbReference type="PROSITE" id="PS51722"/>
    </source>
</evidence>
<dbReference type="InterPro" id="IPR000795">
    <property type="entry name" value="T_Tr_GTP-bd_dom"/>
</dbReference>
<gene>
    <name evidence="8" type="ORF">SAMN06265374_0865</name>
</gene>
<dbReference type="Gene3D" id="2.40.30.10">
    <property type="entry name" value="Translation factors"/>
    <property type="match status" value="1"/>
</dbReference>
<dbReference type="InterPro" id="IPR005517">
    <property type="entry name" value="Transl_elong_EFG/EF2_IV"/>
</dbReference>
<dbReference type="InterPro" id="IPR020568">
    <property type="entry name" value="Ribosomal_Su5_D2-typ_SF"/>
</dbReference>
<dbReference type="InterPro" id="IPR035647">
    <property type="entry name" value="EFG_III/V"/>
</dbReference>
<protein>
    <recommendedName>
        <fullName evidence="1">Elongation factor G</fullName>
    </recommendedName>
</protein>
<dbReference type="Pfam" id="PF00009">
    <property type="entry name" value="GTP_EFTU"/>
    <property type="match status" value="1"/>
</dbReference>
<dbReference type="Pfam" id="PF14492">
    <property type="entry name" value="EFG_III"/>
    <property type="match status" value="1"/>
</dbReference>
<keyword evidence="5" id="KW-0342">GTP-binding</keyword>
<dbReference type="InterPro" id="IPR009022">
    <property type="entry name" value="EFG_III"/>
</dbReference>
<reference evidence="8 9" key="1">
    <citation type="submission" date="2017-05" db="EMBL/GenBank/DDBJ databases">
        <authorList>
            <person name="Varghese N."/>
            <person name="Submissions S."/>
        </authorList>
    </citation>
    <scope>NUCLEOTIDE SEQUENCE [LARGE SCALE GENOMIC DNA]</scope>
    <source>
        <strain evidence="8 9">DSM 15949</strain>
    </source>
</reference>
<dbReference type="Gene3D" id="3.30.230.10">
    <property type="match status" value="1"/>
</dbReference>
<evidence type="ECO:0000256" key="5">
    <source>
        <dbReference type="ARBA" id="ARBA00023134"/>
    </source>
</evidence>
<dbReference type="InterPro" id="IPR041095">
    <property type="entry name" value="EFG_II"/>
</dbReference>
<name>A0ABY1NE73_9HYPH</name>
<evidence type="ECO:0000256" key="1">
    <source>
        <dbReference type="ARBA" id="ARBA00017872"/>
    </source>
</evidence>
<dbReference type="InterPro" id="IPR009000">
    <property type="entry name" value="Transl_B-barrel_sf"/>
</dbReference>
<dbReference type="SMART" id="SM00382">
    <property type="entry name" value="AAA"/>
    <property type="match status" value="1"/>
</dbReference>
<dbReference type="SMART" id="SM00889">
    <property type="entry name" value="EFG_IV"/>
    <property type="match status" value="1"/>
</dbReference>
<dbReference type="SUPFAM" id="SSF50447">
    <property type="entry name" value="Translation proteins"/>
    <property type="match status" value="1"/>
</dbReference>
<dbReference type="CDD" id="cd01434">
    <property type="entry name" value="EFG_mtEFG1_IV"/>
    <property type="match status" value="1"/>
</dbReference>
<dbReference type="InterPro" id="IPR003593">
    <property type="entry name" value="AAA+_ATPase"/>
</dbReference>
<dbReference type="InterPro" id="IPR005225">
    <property type="entry name" value="Small_GTP-bd"/>
</dbReference>
<dbReference type="InterPro" id="IPR035649">
    <property type="entry name" value="EFG_V"/>
</dbReference>
<feature type="domain" description="Tr-type G" evidence="7">
    <location>
        <begin position="14"/>
        <end position="289"/>
    </location>
</feature>
<dbReference type="CDD" id="cd01342">
    <property type="entry name" value="Translation_Factor_II_like"/>
    <property type="match status" value="1"/>
</dbReference>
<evidence type="ECO:0000256" key="3">
    <source>
        <dbReference type="ARBA" id="ARBA00022768"/>
    </source>
</evidence>
<dbReference type="InterPro" id="IPR000640">
    <property type="entry name" value="EFG_V-like"/>
</dbReference>
<dbReference type="EMBL" id="FXTT01000001">
    <property type="protein sequence ID" value="SMP07420.1"/>
    <property type="molecule type" value="Genomic_DNA"/>
</dbReference>
<dbReference type="CDD" id="cd16262">
    <property type="entry name" value="EFG_III"/>
    <property type="match status" value="1"/>
</dbReference>
<dbReference type="PROSITE" id="PS51722">
    <property type="entry name" value="G_TR_2"/>
    <property type="match status" value="1"/>
</dbReference>
<accession>A0ABY1NE73</accession>
<keyword evidence="3 8" id="KW-0251">Elongation factor</keyword>
<keyword evidence="9" id="KW-1185">Reference proteome</keyword>
<comment type="caution">
    <text evidence="8">The sequence shown here is derived from an EMBL/GenBank/DDBJ whole genome shotgun (WGS) entry which is preliminary data.</text>
</comment>
<dbReference type="InterPro" id="IPR047872">
    <property type="entry name" value="EFG_IV"/>
</dbReference>
<sequence length="691" mass="73805">MANTTQSKDTTHGREPRCVALVGPFGSGKTTLLEAILARTGKIARQGTVAAGNTVGDGSPEARAHGMSVEINVAEADFLGDRFTFIDCPGSVEFLNEMDGALGGVDLAVVVAEDDERKAPALQLILKALEARNIPRALFLNKIDKSNRRVRDVLQVLQPASSVPMVLRQIPVWEDGLATGFIDLALERAHVYHEKEPSTQVDMRDEDRTREHEARFTMLEHLADHDDDLMEALLEDIAPDRELIFADLVRELQQGLICPVFFGSADHGNGVTRLLKALRHEVPGVDRLKTELLAGDSDGAGSDTVLKVVKTVHTQHGGKLSLARLLEGQVSDGDVLFVKGAEVKVSGLYTLVGQTPTKLATAGKGDLVALGRMEGVQTGNVLTGTPAAGLADGAGVIRPPVLSTAISASQRKDEVRLSEALGKLMEEDQSLSVAHHQQTGETILKGQGEMHLRVAQERLAGKYGLDIATHRPHVPYQETVRAGTKVRGRHKKQSGGHGQFGDVVLEIAPLPRGEGVQFSDRITGGVVPKQYIASVRDGVLEALQQGALGFPVTDVSVCLVDGSYHSVDSSDQAFKMAGIVAIREGLPDCKPVLLEPIHKVVIACPSDATAKINAIVSARRGQILGFDARSGWSGWDEVVALMPEAEIGELIVELRSATAGVGSYTASFDHMEELSGKAADQALQRAGKQAA</sequence>